<evidence type="ECO:0000313" key="5">
    <source>
        <dbReference type="EMBL" id="ODM11295.1"/>
    </source>
</evidence>
<keyword evidence="2 5" id="KW-0560">Oxidoreductase</keyword>
<dbReference type="GO" id="GO:0016491">
    <property type="term" value="F:oxidoreductase activity"/>
    <property type="evidence" value="ECO:0007669"/>
    <property type="project" value="UniProtKB-KW"/>
</dbReference>
<dbReference type="RefSeq" id="WP_069157884.1">
    <property type="nucleotide sequence ID" value="NZ_DBFYTC010000274.1"/>
</dbReference>
<reference evidence="5 6" key="1">
    <citation type="submission" date="2016-07" db="EMBL/GenBank/DDBJ databases">
        <title>Characterization of isolates of Eisenbergiella tayi derived from blood cultures, using whole genome sequencing.</title>
        <authorList>
            <person name="Burdz T."/>
            <person name="Wiebe D."/>
            <person name="Huynh C."/>
            <person name="Bernard K."/>
        </authorList>
    </citation>
    <scope>NUCLEOTIDE SEQUENCE [LARGE SCALE GENOMIC DNA]</scope>
    <source>
        <strain evidence="5 6">NML 120489</strain>
    </source>
</reference>
<name>A0A1E3ARD7_9FIRM</name>
<accession>A0A1E3ARD7</accession>
<comment type="caution">
    <text evidence="5">The sequence shown here is derived from an EMBL/GenBank/DDBJ whole genome shotgun (WGS) entry which is preliminary data.</text>
</comment>
<dbReference type="Pfam" id="PF22725">
    <property type="entry name" value="GFO_IDH_MocA_C3"/>
    <property type="match status" value="1"/>
</dbReference>
<dbReference type="GeneID" id="93302906"/>
<dbReference type="EMBL" id="MCGI01000003">
    <property type="protein sequence ID" value="ODM11295.1"/>
    <property type="molecule type" value="Genomic_DNA"/>
</dbReference>
<gene>
    <name evidence="5" type="primary">ycjS_4</name>
    <name evidence="5" type="ORF">BEH84_03724</name>
</gene>
<comment type="similarity">
    <text evidence="1">Belongs to the Gfo/Idh/MocA family.</text>
</comment>
<organism evidence="5 6">
    <name type="scientific">Eisenbergiella tayi</name>
    <dbReference type="NCBI Taxonomy" id="1432052"/>
    <lineage>
        <taxon>Bacteria</taxon>
        <taxon>Bacillati</taxon>
        <taxon>Bacillota</taxon>
        <taxon>Clostridia</taxon>
        <taxon>Lachnospirales</taxon>
        <taxon>Lachnospiraceae</taxon>
        <taxon>Eisenbergiella</taxon>
    </lineage>
</organism>
<dbReference type="Gene3D" id="3.30.360.10">
    <property type="entry name" value="Dihydrodipicolinate Reductase, domain 2"/>
    <property type="match status" value="1"/>
</dbReference>
<dbReference type="InterPro" id="IPR000683">
    <property type="entry name" value="Gfo/Idh/MocA-like_OxRdtase_N"/>
</dbReference>
<dbReference type="Proteomes" id="UP000095003">
    <property type="component" value="Unassembled WGS sequence"/>
</dbReference>
<sequence>MENKKLRVCIIGAGFITGTQHIPAINKLKDRLELAGVADCREDALIHLAKTYGIKNIYTDPMEMLDKEKPDLVHVCTANNTHKHFTIEALRRGANVLCEKPLALTLRDAQEMLAEAKKAGKLLMTCQNSRIGAVQEMKKIVDSQELGEIYYTEIENIRRRGVPTWGRFHSAEDNGGGPFCDLGVHYLDSALYVLGNPAFTSVSANTWRKVADRYDANQETLPAMTGNQPFLPRNDYDRKEFTVEDYAAGLVRFQNGMQMQMKFAWAVNLPKADAYRFAGTKNGMVYRKGENLENPISLYGQQGDNLVDAQLEVEIAKPGAMEDFGHKGIIENMADAIQKGTPRLITEEEMLNVAAIIEAFYLSAAENREVRADELEQFA</sequence>
<dbReference type="AlphaFoldDB" id="A0A1E3ARD7"/>
<feature type="domain" description="GFO/IDH/MocA-like oxidoreductase" evidence="4">
    <location>
        <begin position="134"/>
        <end position="282"/>
    </location>
</feature>
<feature type="domain" description="Gfo/Idh/MocA-like oxidoreductase N-terminal" evidence="3">
    <location>
        <begin position="6"/>
        <end position="124"/>
    </location>
</feature>
<dbReference type="GO" id="GO:0000166">
    <property type="term" value="F:nucleotide binding"/>
    <property type="evidence" value="ECO:0007669"/>
    <property type="project" value="InterPro"/>
</dbReference>
<evidence type="ECO:0000256" key="1">
    <source>
        <dbReference type="ARBA" id="ARBA00010928"/>
    </source>
</evidence>
<dbReference type="EC" id="1.-.-.-" evidence="5"/>
<dbReference type="PANTHER" id="PTHR43708">
    <property type="entry name" value="CONSERVED EXPRESSED OXIDOREDUCTASE (EUROFUNG)"/>
    <property type="match status" value="1"/>
</dbReference>
<dbReference type="InterPro" id="IPR051317">
    <property type="entry name" value="Gfo/Idh/MocA_oxidoreduct"/>
</dbReference>
<evidence type="ECO:0000259" key="4">
    <source>
        <dbReference type="Pfam" id="PF22725"/>
    </source>
</evidence>
<dbReference type="PANTHER" id="PTHR43708:SF5">
    <property type="entry name" value="CONSERVED EXPRESSED OXIDOREDUCTASE (EUROFUNG)-RELATED"/>
    <property type="match status" value="1"/>
</dbReference>
<evidence type="ECO:0000256" key="2">
    <source>
        <dbReference type="ARBA" id="ARBA00023002"/>
    </source>
</evidence>
<evidence type="ECO:0000259" key="3">
    <source>
        <dbReference type="Pfam" id="PF01408"/>
    </source>
</evidence>
<evidence type="ECO:0000313" key="6">
    <source>
        <dbReference type="Proteomes" id="UP000095003"/>
    </source>
</evidence>
<dbReference type="InterPro" id="IPR055170">
    <property type="entry name" value="GFO_IDH_MocA-like_dom"/>
</dbReference>
<dbReference type="Pfam" id="PF01408">
    <property type="entry name" value="GFO_IDH_MocA"/>
    <property type="match status" value="1"/>
</dbReference>
<dbReference type="Gene3D" id="3.40.50.720">
    <property type="entry name" value="NAD(P)-binding Rossmann-like Domain"/>
    <property type="match status" value="1"/>
</dbReference>
<dbReference type="InterPro" id="IPR036291">
    <property type="entry name" value="NAD(P)-bd_dom_sf"/>
</dbReference>
<protein>
    <submittedName>
        <fullName evidence="5">Putative oxidoreductase YcjS</fullName>
        <ecNumber evidence="5">1.-.-.-</ecNumber>
    </submittedName>
</protein>
<proteinExistence type="inferred from homology"/>
<dbReference type="SUPFAM" id="SSF51735">
    <property type="entry name" value="NAD(P)-binding Rossmann-fold domains"/>
    <property type="match status" value="1"/>
</dbReference>